<dbReference type="PANTHER" id="PTHR22957:SF360">
    <property type="entry name" value="TBC1 DOMAIN FAMILY MEMBER 17"/>
    <property type="match status" value="1"/>
</dbReference>
<dbReference type="PROSITE" id="PS50086">
    <property type="entry name" value="TBC_RABGAP"/>
    <property type="match status" value="1"/>
</dbReference>
<dbReference type="AlphaFoldDB" id="A0ABC9XXV7"/>
<dbReference type="InterPro" id="IPR000195">
    <property type="entry name" value="Rab-GAP-TBC_dom"/>
</dbReference>
<reference evidence="4 5" key="1">
    <citation type="submission" date="2024-06" db="EMBL/GenBank/DDBJ databases">
        <title>The draft genome of Grus japonensis, version 3.</title>
        <authorList>
            <person name="Nabeshima K."/>
            <person name="Suzuki S."/>
            <person name="Onuma M."/>
        </authorList>
    </citation>
    <scope>NUCLEOTIDE SEQUENCE [LARGE SCALE GENOMIC DNA]</scope>
    <source>
        <strain evidence="4 5">451A</strain>
    </source>
</reference>
<dbReference type="Gene3D" id="1.10.472.80">
    <property type="entry name" value="Ypt/Rab-GAP domain of gyp1p, domain 3"/>
    <property type="match status" value="1"/>
</dbReference>
<evidence type="ECO:0000256" key="1">
    <source>
        <dbReference type="ARBA" id="ARBA00022468"/>
    </source>
</evidence>
<feature type="region of interest" description="Disordered" evidence="2">
    <location>
        <begin position="55"/>
        <end position="74"/>
    </location>
</feature>
<feature type="region of interest" description="Disordered" evidence="2">
    <location>
        <begin position="488"/>
        <end position="521"/>
    </location>
</feature>
<sequence length="551" mass="61408">MMMMMEQEEEAAGGRVLLELPGVSIQTRLHPSPPRDGLLRGRLRVLQGPEGTVLQWEPLEGPWDPPDDTEELPDPGYEPDWAVLSPPRPRPQPPGWRGGFRLALGELRGLRRSPPGLRRPFLVLLPRRGPCPPPLHFSRGGPRNLLRLLAPQLRPCPRDPRLLLVTPQDDSGLDAPPQPPSPGLVTRLLQGPYAATVGGLSRLLGGPRGHAPCEEEAEPEPPFEVIACVTLGPRPAPPRGPPVTEEEWGRSHDAEGRSLDPEGLRQRLFRGGLSPQIRLQGWRWLLGLQPGEGPDPRERRDDYFRMKLQWRSLSPDQERRNRPLRRYRHRLERDLARCHPDVPPLERALLHDVLLTFCMYHFDLGYVRGMSEVLAPLLTVTPNEVEAFWGFCSIMEMVGGNFGPGREGLKRQLGQLGQLVRVLDPNLCDRLEAGGTLGCCTRWLQLRFQPHFGLQGTLRLWEVLWTGLPCPNFHLVLSCVLLEMAGDVPPRPGDTGGDSDDGDGDSDDEDSEWDEAPPGRVLDAEEVLSRAEGLFLQLAAAPVSPPRTPQN</sequence>
<protein>
    <submittedName>
        <fullName evidence="4">TBC1 domain family member 17-like</fullName>
    </submittedName>
</protein>
<feature type="domain" description="Rab-GAP TBC" evidence="3">
    <location>
        <begin position="272"/>
        <end position="468"/>
    </location>
</feature>
<gene>
    <name evidence="4" type="ORF">GRJ2_002680500</name>
</gene>
<dbReference type="SMART" id="SM00164">
    <property type="entry name" value="TBC"/>
    <property type="match status" value="1"/>
</dbReference>
<keyword evidence="5" id="KW-1185">Reference proteome</keyword>
<dbReference type="Gene3D" id="1.10.8.270">
    <property type="entry name" value="putative rabgap domain of human tbc1 domain family member 14 like domains"/>
    <property type="match status" value="1"/>
</dbReference>
<keyword evidence="1" id="KW-0343">GTPase activation</keyword>
<dbReference type="Pfam" id="PF12068">
    <property type="entry name" value="PH_RBD"/>
    <property type="match status" value="1"/>
</dbReference>
<feature type="compositionally biased region" description="Basic and acidic residues" evidence="2">
    <location>
        <begin position="247"/>
        <end position="260"/>
    </location>
</feature>
<evidence type="ECO:0000259" key="3">
    <source>
        <dbReference type="PROSITE" id="PS50086"/>
    </source>
</evidence>
<dbReference type="GO" id="GO:0005737">
    <property type="term" value="C:cytoplasm"/>
    <property type="evidence" value="ECO:0007669"/>
    <property type="project" value="UniProtKB-ARBA"/>
</dbReference>
<name>A0ABC9XXV7_GRUJA</name>
<dbReference type="GO" id="GO:0005096">
    <property type="term" value="F:GTPase activator activity"/>
    <property type="evidence" value="ECO:0007669"/>
    <property type="project" value="UniProtKB-KW"/>
</dbReference>
<organism evidence="4 5">
    <name type="scientific">Grus japonensis</name>
    <name type="common">Japanese crane</name>
    <name type="synonym">Red-crowned crane</name>
    <dbReference type="NCBI Taxonomy" id="30415"/>
    <lineage>
        <taxon>Eukaryota</taxon>
        <taxon>Metazoa</taxon>
        <taxon>Chordata</taxon>
        <taxon>Craniata</taxon>
        <taxon>Vertebrata</taxon>
        <taxon>Euteleostomi</taxon>
        <taxon>Archelosauria</taxon>
        <taxon>Archosauria</taxon>
        <taxon>Dinosauria</taxon>
        <taxon>Saurischia</taxon>
        <taxon>Theropoda</taxon>
        <taxon>Coelurosauria</taxon>
        <taxon>Aves</taxon>
        <taxon>Neognathae</taxon>
        <taxon>Neoaves</taxon>
        <taxon>Gruiformes</taxon>
        <taxon>Gruidae</taxon>
        <taxon>Grus</taxon>
    </lineage>
</organism>
<evidence type="ECO:0000313" key="4">
    <source>
        <dbReference type="EMBL" id="GAB0202149.1"/>
    </source>
</evidence>
<dbReference type="InterPro" id="IPR035969">
    <property type="entry name" value="Rab-GAP_TBC_sf"/>
</dbReference>
<dbReference type="PANTHER" id="PTHR22957">
    <property type="entry name" value="TBC1 DOMAIN FAMILY MEMBER GTPASE-ACTIVATING PROTEIN"/>
    <property type="match status" value="1"/>
</dbReference>
<evidence type="ECO:0000313" key="5">
    <source>
        <dbReference type="Proteomes" id="UP001623348"/>
    </source>
</evidence>
<accession>A0ABC9XXV7</accession>
<dbReference type="InterPro" id="IPR021935">
    <property type="entry name" value="SGSM1/2_RBD"/>
</dbReference>
<feature type="compositionally biased region" description="Acidic residues" evidence="2">
    <location>
        <begin position="497"/>
        <end position="515"/>
    </location>
</feature>
<dbReference type="EMBL" id="BAAFJT010000036">
    <property type="protein sequence ID" value="GAB0202149.1"/>
    <property type="molecule type" value="Genomic_DNA"/>
</dbReference>
<proteinExistence type="predicted"/>
<feature type="region of interest" description="Disordered" evidence="2">
    <location>
        <begin position="233"/>
        <end position="260"/>
    </location>
</feature>
<dbReference type="Proteomes" id="UP001623348">
    <property type="component" value="Unassembled WGS sequence"/>
</dbReference>
<dbReference type="Pfam" id="PF00566">
    <property type="entry name" value="RabGAP-TBC"/>
    <property type="match status" value="1"/>
</dbReference>
<dbReference type="SUPFAM" id="SSF47923">
    <property type="entry name" value="Ypt/Rab-GAP domain of gyp1p"/>
    <property type="match status" value="2"/>
</dbReference>
<comment type="caution">
    <text evidence="4">The sequence shown here is derived from an EMBL/GenBank/DDBJ whole genome shotgun (WGS) entry which is preliminary data.</text>
</comment>
<evidence type="ECO:0000256" key="2">
    <source>
        <dbReference type="SAM" id="MobiDB-lite"/>
    </source>
</evidence>